<evidence type="ECO:0000256" key="1">
    <source>
        <dbReference type="ARBA" id="ARBA00006484"/>
    </source>
</evidence>
<comment type="similarity">
    <text evidence="1">Belongs to the short-chain dehydrogenases/reductases (SDR) family.</text>
</comment>
<dbReference type="EMBL" id="JAERWK010000025">
    <property type="protein sequence ID" value="MBM9469315.1"/>
    <property type="molecule type" value="Genomic_DNA"/>
</dbReference>
<dbReference type="PANTHER" id="PTHR42760">
    <property type="entry name" value="SHORT-CHAIN DEHYDROGENASES/REDUCTASES FAMILY MEMBER"/>
    <property type="match status" value="1"/>
</dbReference>
<dbReference type="Proteomes" id="UP000663792">
    <property type="component" value="Unassembled WGS sequence"/>
</dbReference>
<dbReference type="RefSeq" id="WP_205262261.1">
    <property type="nucleotide sequence ID" value="NZ_JAERWK010000025.1"/>
</dbReference>
<dbReference type="Pfam" id="PF13561">
    <property type="entry name" value="adh_short_C2"/>
    <property type="match status" value="1"/>
</dbReference>
<dbReference type="SUPFAM" id="SSF51735">
    <property type="entry name" value="NAD(P)-binding Rossmann-fold domains"/>
    <property type="match status" value="1"/>
</dbReference>
<dbReference type="Gene3D" id="3.40.50.720">
    <property type="entry name" value="NAD(P)-binding Rossmann-like Domain"/>
    <property type="match status" value="1"/>
</dbReference>
<comment type="caution">
    <text evidence="2">The sequence shown here is derived from an EMBL/GenBank/DDBJ whole genome shotgun (WGS) entry which is preliminary data.</text>
</comment>
<dbReference type="InterPro" id="IPR036291">
    <property type="entry name" value="NAD(P)-bd_dom_sf"/>
</dbReference>
<dbReference type="PRINTS" id="PR00081">
    <property type="entry name" value="GDHRDH"/>
</dbReference>
<protein>
    <submittedName>
        <fullName evidence="2">SDR family oxidoreductase</fullName>
    </submittedName>
</protein>
<evidence type="ECO:0000313" key="3">
    <source>
        <dbReference type="Proteomes" id="UP000663792"/>
    </source>
</evidence>
<accession>A0A939C0K2</accession>
<evidence type="ECO:0000313" key="2">
    <source>
        <dbReference type="EMBL" id="MBM9469315.1"/>
    </source>
</evidence>
<gene>
    <name evidence="2" type="ORF">JL106_18665</name>
</gene>
<dbReference type="GO" id="GO:0016616">
    <property type="term" value="F:oxidoreductase activity, acting on the CH-OH group of donors, NAD or NADP as acceptor"/>
    <property type="evidence" value="ECO:0007669"/>
    <property type="project" value="TreeGrafter"/>
</dbReference>
<dbReference type="CDD" id="cd05233">
    <property type="entry name" value="SDR_c"/>
    <property type="match status" value="1"/>
</dbReference>
<reference evidence="2" key="1">
    <citation type="submission" date="2021-01" db="EMBL/GenBank/DDBJ databases">
        <title>YIM 132084 draft genome.</title>
        <authorList>
            <person name="An D."/>
        </authorList>
    </citation>
    <scope>NUCLEOTIDE SEQUENCE</scope>
    <source>
        <strain evidence="2">YIM 132084</strain>
    </source>
</reference>
<name>A0A939C0K2_9ACTN</name>
<dbReference type="InterPro" id="IPR002347">
    <property type="entry name" value="SDR_fam"/>
</dbReference>
<sequence>MDLMLADRVVLVVGGTGLIGTAVVERLREEGAVVVPASRHADPATGGLVMDARDEASVRDGVAGIVAEHGRLDGVVVTAAPSAQTLDPARNADPAQVAEAFDAKALSFLRVAAAAIPAMREAGSGRIVGISGQNAFLTGNITGSVRNAALNLIGKNLADELAGTGITVNTVNPGLVKHEPASEVDAGRPGDSSPAQIADLVTFLVSPRAVLSGESLVVGHRVRGVSGH</sequence>
<dbReference type="AlphaFoldDB" id="A0A939C0K2"/>
<proteinExistence type="inferred from homology"/>
<keyword evidence="3" id="KW-1185">Reference proteome</keyword>
<organism evidence="2 3">
    <name type="scientific">Nakamurella leprariae</name>
    <dbReference type="NCBI Taxonomy" id="2803911"/>
    <lineage>
        <taxon>Bacteria</taxon>
        <taxon>Bacillati</taxon>
        <taxon>Actinomycetota</taxon>
        <taxon>Actinomycetes</taxon>
        <taxon>Nakamurellales</taxon>
        <taxon>Nakamurellaceae</taxon>
        <taxon>Nakamurella</taxon>
    </lineage>
</organism>
<dbReference type="PANTHER" id="PTHR42760:SF78">
    <property type="entry name" value="3-OXOACYL-[ACYL-CARRIER-PROTEIN] REDUCTASE [NADH]"/>
    <property type="match status" value="1"/>
</dbReference>